<organism evidence="1 2">
    <name type="scientific">Aliarcobacter butzleri</name>
    <dbReference type="NCBI Taxonomy" id="28197"/>
    <lineage>
        <taxon>Bacteria</taxon>
        <taxon>Pseudomonadati</taxon>
        <taxon>Campylobacterota</taxon>
        <taxon>Epsilonproteobacteria</taxon>
        <taxon>Campylobacterales</taxon>
        <taxon>Arcobacteraceae</taxon>
        <taxon>Aliarcobacter</taxon>
    </lineage>
</organism>
<comment type="caution">
    <text evidence="1">The sequence shown here is derived from an EMBL/GenBank/DDBJ whole genome shotgun (WGS) entry which is preliminary data.</text>
</comment>
<evidence type="ECO:0000313" key="2">
    <source>
        <dbReference type="Proteomes" id="UP001237501"/>
    </source>
</evidence>
<reference evidence="1" key="2">
    <citation type="submission" date="2023-02" db="EMBL/GenBank/DDBJ databases">
        <authorList>
            <person name="Concha-Toloza M."/>
            <person name="Lopez-Cantillo M."/>
            <person name="Molina-Mora J."/>
            <person name="Collado L."/>
        </authorList>
    </citation>
    <scope>NUCLEOTIDE SEQUENCE</scope>
    <source>
        <strain evidence="1">FR1p153A2</strain>
    </source>
</reference>
<dbReference type="RefSeq" id="WP_193221054.1">
    <property type="nucleotide sequence ID" value="NZ_CABVSN010000022.1"/>
</dbReference>
<protein>
    <submittedName>
        <fullName evidence="1">Uncharacterized protein</fullName>
    </submittedName>
</protein>
<evidence type="ECO:0000313" key="1">
    <source>
        <dbReference type="EMBL" id="MDK2041786.1"/>
    </source>
</evidence>
<proteinExistence type="predicted"/>
<accession>A0AAW6VHH7</accession>
<gene>
    <name evidence="1" type="ORF">PT517_08345</name>
</gene>
<reference evidence="1" key="1">
    <citation type="journal article" date="2023" name="Antibiotics">
        <title>Genomic Characterization of Antibiotic-Resistant Campylobacterales Isolated from Chilean Poultry Meat.</title>
        <authorList>
            <person name="Concha-Toloza M."/>
            <person name="Lopez-Cantillo M."/>
            <person name="Molina-Mora J.A."/>
            <person name="Collado L."/>
        </authorList>
    </citation>
    <scope>NUCLEOTIDE SEQUENCE</scope>
    <source>
        <strain evidence="1">FR1p153A2</strain>
    </source>
</reference>
<dbReference type="EMBL" id="JAQTJK010000009">
    <property type="protein sequence ID" value="MDK2041786.1"/>
    <property type="molecule type" value="Genomic_DNA"/>
</dbReference>
<sequence>MINFSSTDRVLLKTVVNKDSIFYYDKDNNEKEVIINPKDIKKEFVEEVERGIIE</sequence>
<dbReference type="Proteomes" id="UP001237501">
    <property type="component" value="Unassembled WGS sequence"/>
</dbReference>
<dbReference type="AlphaFoldDB" id="A0AAW6VHH7"/>
<name>A0AAW6VHH7_9BACT</name>